<evidence type="ECO:0000313" key="1">
    <source>
        <dbReference type="EMBL" id="KXZ43155.1"/>
    </source>
</evidence>
<accession>A0A150G128</accession>
<name>A0A150G128_GONPE</name>
<proteinExistence type="predicted"/>
<dbReference type="AlphaFoldDB" id="A0A150G128"/>
<gene>
    <name evidence="1" type="ORF">GPECTOR_100g8</name>
</gene>
<reference evidence="2" key="1">
    <citation type="journal article" date="2016" name="Nat. Commun.">
        <title>The Gonium pectorale genome demonstrates co-option of cell cycle regulation during the evolution of multicellularity.</title>
        <authorList>
            <person name="Hanschen E.R."/>
            <person name="Marriage T.N."/>
            <person name="Ferris P.J."/>
            <person name="Hamaji T."/>
            <person name="Toyoda A."/>
            <person name="Fujiyama A."/>
            <person name="Neme R."/>
            <person name="Noguchi H."/>
            <person name="Minakuchi Y."/>
            <person name="Suzuki M."/>
            <person name="Kawai-Toyooka H."/>
            <person name="Smith D.R."/>
            <person name="Sparks H."/>
            <person name="Anderson J."/>
            <person name="Bakaric R."/>
            <person name="Luria V."/>
            <person name="Karger A."/>
            <person name="Kirschner M.W."/>
            <person name="Durand P.M."/>
            <person name="Michod R.E."/>
            <person name="Nozaki H."/>
            <person name="Olson B.J."/>
        </authorList>
    </citation>
    <scope>NUCLEOTIDE SEQUENCE [LARGE SCALE GENOMIC DNA]</scope>
    <source>
        <strain evidence="2">NIES-2863</strain>
    </source>
</reference>
<dbReference type="EMBL" id="LSYV01000101">
    <property type="protein sequence ID" value="KXZ43155.1"/>
    <property type="molecule type" value="Genomic_DNA"/>
</dbReference>
<dbReference type="Proteomes" id="UP000075714">
    <property type="component" value="Unassembled WGS sequence"/>
</dbReference>
<dbReference type="OrthoDB" id="548234at2759"/>
<protein>
    <submittedName>
        <fullName evidence="1">Uncharacterized protein</fullName>
    </submittedName>
</protein>
<comment type="caution">
    <text evidence="1">The sequence shown here is derived from an EMBL/GenBank/DDBJ whole genome shotgun (WGS) entry which is preliminary data.</text>
</comment>
<organism evidence="1 2">
    <name type="scientific">Gonium pectorale</name>
    <name type="common">Green alga</name>
    <dbReference type="NCBI Taxonomy" id="33097"/>
    <lineage>
        <taxon>Eukaryota</taxon>
        <taxon>Viridiplantae</taxon>
        <taxon>Chlorophyta</taxon>
        <taxon>core chlorophytes</taxon>
        <taxon>Chlorophyceae</taxon>
        <taxon>CS clade</taxon>
        <taxon>Chlamydomonadales</taxon>
        <taxon>Volvocaceae</taxon>
        <taxon>Gonium</taxon>
    </lineage>
</organism>
<keyword evidence="2" id="KW-1185">Reference proteome</keyword>
<evidence type="ECO:0000313" key="2">
    <source>
        <dbReference type="Proteomes" id="UP000075714"/>
    </source>
</evidence>
<sequence>MPQAFEASLVLDNEAAAGGDPITDIAVELHVWERDSGVVAENGTFAIGEPLIEGQFEGTAAGPWSLAAGDSGTLRWLMVPRIAAALSEDRWYVIGGSLNYTPAPGMTPELVPLEPATIRVSPEGRLDVRYYVETLVQGDNPFTPEPEPSPPAAFATLLTNVGGGVARGLELRSLQPKITENEKGLLVAFNITGVSTNGRPQPLALQATVGDLAPNSSALVVWNLRCSLQARCWFVSNDE</sequence>